<dbReference type="AlphaFoldDB" id="A0A101LU55"/>
<reference evidence="1" key="1">
    <citation type="journal article" date="2015" name="Genome Biol. Evol.">
        <title>Organellar Genomes of White Spruce (Picea glauca): Assembly and Annotation.</title>
        <authorList>
            <person name="Jackman S.D."/>
            <person name="Warren R.L."/>
            <person name="Gibb E.A."/>
            <person name="Vandervalk B.P."/>
            <person name="Mohamadi H."/>
            <person name="Chu J."/>
            <person name="Raymond A."/>
            <person name="Pleasance S."/>
            <person name="Coope R."/>
            <person name="Wildung M.R."/>
            <person name="Ritland C.E."/>
            <person name="Bousquet J."/>
            <person name="Jones S.J."/>
            <person name="Bohlmann J."/>
            <person name="Birol I."/>
        </authorList>
    </citation>
    <scope>NUCLEOTIDE SEQUENCE [LARGE SCALE GENOMIC DNA]</scope>
    <source>
        <tissue evidence="1">Flushing bud</tissue>
    </source>
</reference>
<evidence type="ECO:0000313" key="1">
    <source>
        <dbReference type="EMBL" id="KUM45399.1"/>
    </source>
</evidence>
<organism evidence="1">
    <name type="scientific">Picea glauca</name>
    <name type="common">White spruce</name>
    <name type="synonym">Pinus glauca</name>
    <dbReference type="NCBI Taxonomy" id="3330"/>
    <lineage>
        <taxon>Eukaryota</taxon>
        <taxon>Viridiplantae</taxon>
        <taxon>Streptophyta</taxon>
        <taxon>Embryophyta</taxon>
        <taxon>Tracheophyta</taxon>
        <taxon>Spermatophyta</taxon>
        <taxon>Pinopsida</taxon>
        <taxon>Pinidae</taxon>
        <taxon>Conifers I</taxon>
        <taxon>Pinales</taxon>
        <taxon>Pinaceae</taxon>
        <taxon>Picea</taxon>
    </lineage>
</organism>
<accession>A0A101LU55</accession>
<comment type="caution">
    <text evidence="1">The sequence shown here is derived from an EMBL/GenBank/DDBJ whole genome shotgun (WGS) entry which is preliminary data.</text>
</comment>
<geneLocation type="mitochondrion" evidence="1"/>
<proteinExistence type="predicted"/>
<dbReference type="EMBL" id="LKAM01000019">
    <property type="protein sequence ID" value="KUM45399.1"/>
    <property type="molecule type" value="Genomic_DNA"/>
</dbReference>
<sequence>MVFAAPVTPDLQHRKKLLPLLTLYTLFQPLTLRVNTPHYLPKQLLVLPLATPPLLSRIYLPGSLVPVTASGSGGRIHQDLIKMVQPVIK</sequence>
<protein>
    <submittedName>
        <fullName evidence="1">Uncharacterized protein</fullName>
    </submittedName>
</protein>
<gene>
    <name evidence="1" type="ORF">ABT39_MTgene2666</name>
</gene>
<keyword evidence="1" id="KW-0496">Mitochondrion</keyword>
<name>A0A101LU55_PICGL</name>